<comment type="similarity">
    <text evidence="1 8">Belongs to the beta-class carbonic anhydrase family.</text>
</comment>
<evidence type="ECO:0000256" key="4">
    <source>
        <dbReference type="ARBA" id="ARBA00022833"/>
    </source>
</evidence>
<dbReference type="CDD" id="cd00884">
    <property type="entry name" value="beta_CA_cladeB"/>
    <property type="match status" value="1"/>
</dbReference>
<dbReference type="GO" id="GO:0008270">
    <property type="term" value="F:zinc ion binding"/>
    <property type="evidence" value="ECO:0007669"/>
    <property type="project" value="UniProtKB-UniRule"/>
</dbReference>
<feature type="binding site" evidence="7">
    <location>
        <position position="46"/>
    </location>
    <ligand>
        <name>Zn(2+)</name>
        <dbReference type="ChEBI" id="CHEBI:29105"/>
    </ligand>
</feature>
<gene>
    <name evidence="9" type="primary">can-2</name>
    <name evidence="9" type="ORF">FRZ61_27530</name>
</gene>
<feature type="binding site" evidence="7">
    <location>
        <position position="44"/>
    </location>
    <ligand>
        <name>Zn(2+)</name>
        <dbReference type="ChEBI" id="CHEBI:29105"/>
    </ligand>
</feature>
<reference evidence="9 10" key="1">
    <citation type="submission" date="2019-08" db="EMBL/GenBank/DDBJ databases">
        <title>Hyperibacter terrae gen. nov., sp. nov. and Hyperibacter viscosus sp. nov., two new members in the family Rhodospirillaceae isolated from the rhizosphere of Hypericum perforatum.</title>
        <authorList>
            <person name="Noviana Z."/>
        </authorList>
    </citation>
    <scope>NUCLEOTIDE SEQUENCE [LARGE SCALE GENOMIC DNA]</scope>
    <source>
        <strain evidence="9 10">R5959</strain>
    </source>
</reference>
<evidence type="ECO:0000313" key="10">
    <source>
        <dbReference type="Proteomes" id="UP000325797"/>
    </source>
</evidence>
<dbReference type="GO" id="GO:0015976">
    <property type="term" value="P:carbon utilization"/>
    <property type="evidence" value="ECO:0007669"/>
    <property type="project" value="InterPro"/>
</dbReference>
<evidence type="ECO:0000256" key="6">
    <source>
        <dbReference type="ARBA" id="ARBA00048348"/>
    </source>
</evidence>
<dbReference type="PROSITE" id="PS00704">
    <property type="entry name" value="PROK_CO2_ANHYDRASE_1"/>
    <property type="match status" value="1"/>
</dbReference>
<dbReference type="Proteomes" id="UP000325797">
    <property type="component" value="Chromosome"/>
</dbReference>
<evidence type="ECO:0000256" key="5">
    <source>
        <dbReference type="ARBA" id="ARBA00023239"/>
    </source>
</evidence>
<dbReference type="InterPro" id="IPR036874">
    <property type="entry name" value="Carbonic_anhydrase_sf"/>
</dbReference>
<dbReference type="EC" id="4.2.1.1" evidence="2 8"/>
<dbReference type="Gene3D" id="3.40.1050.10">
    <property type="entry name" value="Carbonic anhydrase"/>
    <property type="match status" value="1"/>
</dbReference>
<dbReference type="KEGG" id="hadh:FRZ61_27530"/>
<dbReference type="Pfam" id="PF00484">
    <property type="entry name" value="Pro_CA"/>
    <property type="match status" value="1"/>
</dbReference>
<evidence type="ECO:0000256" key="1">
    <source>
        <dbReference type="ARBA" id="ARBA00006217"/>
    </source>
</evidence>
<dbReference type="InterPro" id="IPR045066">
    <property type="entry name" value="Beta_CA_cladeB"/>
</dbReference>
<keyword evidence="4 7" id="KW-0862">Zinc</keyword>
<dbReference type="SUPFAM" id="SSF53056">
    <property type="entry name" value="beta-carbonic anhydrase, cab"/>
    <property type="match status" value="1"/>
</dbReference>
<feature type="binding site" evidence="7">
    <location>
        <position position="108"/>
    </location>
    <ligand>
        <name>Zn(2+)</name>
        <dbReference type="ChEBI" id="CHEBI:29105"/>
    </ligand>
</feature>
<evidence type="ECO:0000256" key="2">
    <source>
        <dbReference type="ARBA" id="ARBA00012925"/>
    </source>
</evidence>
<comment type="cofactor">
    <cofactor evidence="7">
        <name>Zn(2+)</name>
        <dbReference type="ChEBI" id="CHEBI:29105"/>
    </cofactor>
    <text evidence="7">Binds 1 zinc ion per subunit.</text>
</comment>
<comment type="catalytic activity">
    <reaction evidence="6 8">
        <text>hydrogencarbonate + H(+) = CO2 + H2O</text>
        <dbReference type="Rhea" id="RHEA:10748"/>
        <dbReference type="ChEBI" id="CHEBI:15377"/>
        <dbReference type="ChEBI" id="CHEBI:15378"/>
        <dbReference type="ChEBI" id="CHEBI:16526"/>
        <dbReference type="ChEBI" id="CHEBI:17544"/>
        <dbReference type="EC" id="4.2.1.1"/>
    </reaction>
</comment>
<proteinExistence type="inferred from homology"/>
<evidence type="ECO:0000256" key="3">
    <source>
        <dbReference type="ARBA" id="ARBA00022723"/>
    </source>
</evidence>
<protein>
    <recommendedName>
        <fullName evidence="2 8">Carbonic anhydrase</fullName>
        <ecNumber evidence="2 8">4.2.1.1</ecNumber>
    </recommendedName>
    <alternativeName>
        <fullName evidence="8">Carbonate dehydratase</fullName>
    </alternativeName>
</protein>
<name>A0A5J6N2K5_9PROT</name>
<dbReference type="InterPro" id="IPR015892">
    <property type="entry name" value="Carbonic_anhydrase_CS"/>
</dbReference>
<accession>A0A5J6N2K5</accession>
<dbReference type="SMART" id="SM00947">
    <property type="entry name" value="Pro_CA"/>
    <property type="match status" value="1"/>
</dbReference>
<dbReference type="PANTHER" id="PTHR11002">
    <property type="entry name" value="CARBONIC ANHYDRASE"/>
    <property type="match status" value="1"/>
</dbReference>
<evidence type="ECO:0000256" key="7">
    <source>
        <dbReference type="PIRSR" id="PIRSR601765-1"/>
    </source>
</evidence>
<evidence type="ECO:0000313" key="9">
    <source>
        <dbReference type="EMBL" id="QEX22820.1"/>
    </source>
</evidence>
<keyword evidence="3 7" id="KW-0479">Metal-binding</keyword>
<keyword evidence="5 8" id="KW-0456">Lyase</keyword>
<dbReference type="InterPro" id="IPR001765">
    <property type="entry name" value="Carbonic_anhydrase"/>
</dbReference>
<sequence>MSNPLQRLIRGFESFRAQHFEGESDLYRRLAEEGQAPKVLIIGCSDSRVDPAIVTQADPGDLFIVRNVAALVPPYEVDGRIKGTSSAIEFAVRGLNVQHVIVMGHAQCGGVQALANAGQPEAGYEFLSDWVRVATPALAALNKICPDLPPKERRRLLEEATVMVSLGNLMGFPWIMERIRDRRLLLHGWYFDLVSGRLLAHDRRSGRFLPIQEDPAPHCIEPSPCAPTCDCQKHFLPEAFLRMSRPARGQQG</sequence>
<dbReference type="GO" id="GO:0004089">
    <property type="term" value="F:carbonate dehydratase activity"/>
    <property type="evidence" value="ECO:0007669"/>
    <property type="project" value="UniProtKB-UniRule"/>
</dbReference>
<dbReference type="EMBL" id="CP042582">
    <property type="protein sequence ID" value="QEX22820.1"/>
    <property type="molecule type" value="Genomic_DNA"/>
</dbReference>
<evidence type="ECO:0000256" key="8">
    <source>
        <dbReference type="RuleBase" id="RU003956"/>
    </source>
</evidence>
<dbReference type="OrthoDB" id="9797527at2"/>
<comment type="function">
    <text evidence="8">Reversible hydration of carbon dioxide.</text>
</comment>
<feature type="binding site" evidence="7">
    <location>
        <position position="105"/>
    </location>
    <ligand>
        <name>Zn(2+)</name>
        <dbReference type="ChEBI" id="CHEBI:29105"/>
    </ligand>
</feature>
<dbReference type="PANTHER" id="PTHR11002:SF76">
    <property type="entry name" value="CARBONIC ANHYDRASE"/>
    <property type="match status" value="1"/>
</dbReference>
<dbReference type="RefSeq" id="WP_151118269.1">
    <property type="nucleotide sequence ID" value="NZ_CP042582.1"/>
</dbReference>
<keyword evidence="10" id="KW-1185">Reference proteome</keyword>
<dbReference type="PROSITE" id="PS00705">
    <property type="entry name" value="PROK_CO2_ANHYDRASE_2"/>
    <property type="match status" value="1"/>
</dbReference>
<organism evidence="9 10">
    <name type="scientific">Hypericibacter adhaerens</name>
    <dbReference type="NCBI Taxonomy" id="2602016"/>
    <lineage>
        <taxon>Bacteria</taxon>
        <taxon>Pseudomonadati</taxon>
        <taxon>Pseudomonadota</taxon>
        <taxon>Alphaproteobacteria</taxon>
        <taxon>Rhodospirillales</taxon>
        <taxon>Dongiaceae</taxon>
        <taxon>Hypericibacter</taxon>
    </lineage>
</organism>
<dbReference type="AlphaFoldDB" id="A0A5J6N2K5"/>